<proteinExistence type="predicted"/>
<keyword evidence="2" id="KW-1185">Reference proteome</keyword>
<comment type="caution">
    <text evidence="1">The sequence shown here is derived from an EMBL/GenBank/DDBJ whole genome shotgun (WGS) entry which is preliminary data.</text>
</comment>
<accession>A0ABR7FPM2</accession>
<dbReference type="Proteomes" id="UP000635828">
    <property type="component" value="Unassembled WGS sequence"/>
</dbReference>
<dbReference type="EMBL" id="JACOOS010000005">
    <property type="protein sequence ID" value="MBC5677152.1"/>
    <property type="molecule type" value="Genomic_DNA"/>
</dbReference>
<name>A0ABR7FPM2_9FIRM</name>
<dbReference type="RefSeq" id="WP_024727326.1">
    <property type="nucleotide sequence ID" value="NZ_JACOOS010000005.1"/>
</dbReference>
<evidence type="ECO:0000313" key="2">
    <source>
        <dbReference type="Proteomes" id="UP000635828"/>
    </source>
</evidence>
<evidence type="ECO:0008006" key="3">
    <source>
        <dbReference type="Google" id="ProtNLM"/>
    </source>
</evidence>
<sequence>MKKIQYLREQWMEIQKEQTELNAKIKQFQKRASLITKEDLSEVSLEAAESFIKDIRYGVSEEQHKKWTAIYEKRLRKEAPGKEKLCFPELRKITYLSTEQMWAIDRHLSCMGNRGYLYYGPLCIHTHLSYASYQKLLTDLKEAGIIELLYRWDCPRGEQTAIVSEQEYAHAMKSEEAFEREGIPEEILNNTCNLCDWEELCEDGQDIRKATNREEFQKIFQGAERIGRMSLQKTDRNKEK</sequence>
<gene>
    <name evidence="1" type="ORF">H8S22_05900</name>
</gene>
<protein>
    <recommendedName>
        <fullName evidence="3">DUF83 domain-containing protein</fullName>
    </recommendedName>
</protein>
<reference evidence="1 2" key="1">
    <citation type="submission" date="2020-08" db="EMBL/GenBank/DDBJ databases">
        <title>Genome public.</title>
        <authorList>
            <person name="Liu C."/>
            <person name="Sun Q."/>
        </authorList>
    </citation>
    <scope>NUCLEOTIDE SEQUENCE [LARGE SCALE GENOMIC DNA]</scope>
    <source>
        <strain evidence="1 2">NSJ-7</strain>
    </source>
</reference>
<evidence type="ECO:0000313" key="1">
    <source>
        <dbReference type="EMBL" id="MBC5677152.1"/>
    </source>
</evidence>
<organism evidence="1 2">
    <name type="scientific">Anaerostipes hominis</name>
    <name type="common">ex Liu et al. 2021</name>
    <dbReference type="NCBI Taxonomy" id="2763018"/>
    <lineage>
        <taxon>Bacteria</taxon>
        <taxon>Bacillati</taxon>
        <taxon>Bacillota</taxon>
        <taxon>Clostridia</taxon>
        <taxon>Lachnospirales</taxon>
        <taxon>Lachnospiraceae</taxon>
        <taxon>Anaerostipes</taxon>
    </lineage>
</organism>